<name>A0A109LCG1_PSEFL</name>
<proteinExistence type="predicted"/>
<gene>
    <name evidence="1" type="ORF">PFLmoz3_05251</name>
</gene>
<evidence type="ECO:0000313" key="1">
    <source>
        <dbReference type="EMBL" id="KWV85103.1"/>
    </source>
</evidence>
<dbReference type="Proteomes" id="UP000061348">
    <property type="component" value="Unassembled WGS sequence"/>
</dbReference>
<sequence>MLAHHDRFVGHGRHVGAAGGARAHHHGNLRNALGAHIGLVEEDPPEMLTVGEHLVLARQVGAAGVHQVDTRQAVLLGDGLGAQVFFNGQRVIGAAFDRGIVGHNHAFDAFHPADAGNHPGSRDVFAIHLVGGQLAQLEKRRTRIEQTVDTLAGQQFAA</sequence>
<protein>
    <submittedName>
        <fullName evidence="1">Uncharacterized protein</fullName>
    </submittedName>
</protein>
<comment type="caution">
    <text evidence="1">The sequence shown here is derived from an EMBL/GenBank/DDBJ whole genome shotgun (WGS) entry which is preliminary data.</text>
</comment>
<dbReference type="EMBL" id="LCYA01000141">
    <property type="protein sequence ID" value="KWV85103.1"/>
    <property type="molecule type" value="Genomic_DNA"/>
</dbReference>
<dbReference type="AlphaFoldDB" id="A0A109LCG1"/>
<accession>A0A109LCG1</accession>
<evidence type="ECO:0000313" key="2">
    <source>
        <dbReference type="Proteomes" id="UP000061348"/>
    </source>
</evidence>
<organism evidence="1 2">
    <name type="scientific">Pseudomonas fluorescens</name>
    <dbReference type="NCBI Taxonomy" id="294"/>
    <lineage>
        <taxon>Bacteria</taxon>
        <taxon>Pseudomonadati</taxon>
        <taxon>Pseudomonadota</taxon>
        <taxon>Gammaproteobacteria</taxon>
        <taxon>Pseudomonadales</taxon>
        <taxon>Pseudomonadaceae</taxon>
        <taxon>Pseudomonas</taxon>
    </lineage>
</organism>
<reference evidence="1 2" key="1">
    <citation type="submission" date="2015-05" db="EMBL/GenBank/DDBJ databases">
        <title>A genomic and transcriptomic approach to investigate the blue pigment phenotype in Pseudomonas fluorescens.</title>
        <authorList>
            <person name="Andreani N.A."/>
            <person name="Cardazzo B."/>
        </authorList>
    </citation>
    <scope>NUCLEOTIDE SEQUENCE [LARGE SCALE GENOMIC DNA]</scope>
    <source>
        <strain evidence="1 2">Ps_22</strain>
    </source>
</reference>